<feature type="compositionally biased region" description="Pro residues" evidence="1">
    <location>
        <begin position="211"/>
        <end position="221"/>
    </location>
</feature>
<dbReference type="Pfam" id="PF13086">
    <property type="entry name" value="AAA_11"/>
    <property type="match status" value="1"/>
</dbReference>
<reference evidence="4 5" key="1">
    <citation type="journal article" date="2015" name="Front. Microbiol.">
        <title>Genome sequence of the plant growth promoting endophytic yeast Rhodotorula graminis WP1.</title>
        <authorList>
            <person name="Firrincieli A."/>
            <person name="Otillar R."/>
            <person name="Salamov A."/>
            <person name="Schmutz J."/>
            <person name="Khan Z."/>
            <person name="Redman R.S."/>
            <person name="Fleck N.D."/>
            <person name="Lindquist E."/>
            <person name="Grigoriev I.V."/>
            <person name="Doty S.L."/>
        </authorList>
    </citation>
    <scope>NUCLEOTIDE SEQUENCE [LARGE SCALE GENOMIC DNA]</scope>
    <source>
        <strain evidence="4 5">WP1</strain>
    </source>
</reference>
<dbReference type="PANTHER" id="PTHR10887">
    <property type="entry name" value="DNA2/NAM7 HELICASE FAMILY"/>
    <property type="match status" value="1"/>
</dbReference>
<dbReference type="AlphaFoldDB" id="A0A194SBE1"/>
<evidence type="ECO:0008006" key="6">
    <source>
        <dbReference type="Google" id="ProtNLM"/>
    </source>
</evidence>
<dbReference type="OMA" id="EAAMCTE"/>
<evidence type="ECO:0000313" key="4">
    <source>
        <dbReference type="EMBL" id="KPV77904.1"/>
    </source>
</evidence>
<protein>
    <recommendedName>
        <fullName evidence="6">AAA+ ATPase domain-containing protein</fullName>
    </recommendedName>
</protein>
<feature type="compositionally biased region" description="Pro residues" evidence="1">
    <location>
        <begin position="521"/>
        <end position="533"/>
    </location>
</feature>
<dbReference type="Proteomes" id="UP000053890">
    <property type="component" value="Unassembled WGS sequence"/>
</dbReference>
<feature type="compositionally biased region" description="Basic residues" evidence="1">
    <location>
        <begin position="32"/>
        <end position="44"/>
    </location>
</feature>
<dbReference type="Pfam" id="PF13087">
    <property type="entry name" value="AAA_12"/>
    <property type="match status" value="1"/>
</dbReference>
<evidence type="ECO:0000313" key="5">
    <source>
        <dbReference type="Proteomes" id="UP000053890"/>
    </source>
</evidence>
<feature type="compositionally biased region" description="Pro residues" evidence="1">
    <location>
        <begin position="79"/>
        <end position="88"/>
    </location>
</feature>
<sequence>MPPSSSRHLAHGAATLARAPTGAQSSTPSHSVHPHLIRRIHHRAAASSCPAAPPPRRSSSSSSRRDAHALASRVKFDSHPPPPPPPHPSTSARRSPVSKADPHPSAAGDWQAHLEASLPADRVNARHPKWDERGSETYDAEPVLPLDVDGRYRAAAEGDSIRADRAHEWDAEDEWLDVLRREAELEAQRDEVRQVRTARASSAVKVDQLPPDVPPAPPPSSPRAVVESVPLATTEARAPATNPFAVTRTTTPRRRPAPLRFEPVERTDPSLIAPYLPPPLSSTSLDPFPSPASDPLVTRHDWRLSSPLRRYLRRSPPPLFSRTETDTVSLGHNRLVGVGVDAARIAKYAQVRTEEQWGWKVRVPEAERGGWPDAEVYRKRLDRLLDLSKAADEQLYLASLARQGTPKEREPKGVTLMRALGTWLTDPSRADEMTRLDAREKEERRKAGSGTTAAAAAGTAGASVGAASAGAGQRAVACFEAEDGRELTEDKGWKFSTGTIVRLTLASEQDQGLARSGSTGPQPPPAASTPPPGSANKWFVQGTVLNVRDGNLIVAFDEVDLWPLGDEAYQIDIGLDTSSYALQTAAIDNLFLDPSRQRAHNATQVAAVQHAFTRSGIVPSLREWALQGTELREHIVPSSQPQPQPQPSRDLKVDPLKSDVLRQNQLINSWIERYRRDDPIELPGDPDLGLNASQTKAIAMALGDKLSLIQGPPGTGKSQTIVSLIALLKLHFRIPSPILLAAPTHVSVDHLVLLLVRAGLNPLRCGKAAKVSNEVHKWTIEKRQEQHPLWDRLEKAREECEALRTELQDMRDARRDVGGDGGGKEADDKDSEVEGKYRKAWRKFIMLEHKLYSSLLATADVFCATALGSGASKVLNMVDFPIVLLDEAAMCTEPVSLIPLMKGARQATLIGDHKQLPAVVTSQDAKNERLHLSLFERLLTSKTVNSTLLDTQYRMRPSISSFPNQSFYNGALLDAESVSSRPAPLNSVYFGAPSATSAMLSAPHTPPPASRADGHHEPVAFVSHTGPETVHRQSLLNRTESNILISIVGDLLRRNPTLRATDIGIISPYYAQTRLLVNTFESGYAASRLRTLLGAQRAAEAGEVEVNTVDGFQGREKRVVLLSTVRCNLGGYIGFLTDRRRLNVALTRAKDALIVVGNERTLRKAAGLARPRDLDLGRDNFGDDDEFDLAPSVRAPAQKGDPDADAGVWTRFLDWCARRGLVRQWEEEEPAPASTARRA</sequence>
<dbReference type="InterPro" id="IPR041679">
    <property type="entry name" value="DNA2/NAM7-like_C"/>
</dbReference>
<dbReference type="GO" id="GO:0003724">
    <property type="term" value="F:RNA helicase activity"/>
    <property type="evidence" value="ECO:0007669"/>
    <property type="project" value="TreeGrafter"/>
</dbReference>
<feature type="compositionally biased region" description="Low complexity" evidence="1">
    <location>
        <begin position="448"/>
        <end position="458"/>
    </location>
</feature>
<feature type="region of interest" description="Disordered" evidence="1">
    <location>
        <begin position="1"/>
        <end position="144"/>
    </location>
</feature>
<accession>A0A194SBE1</accession>
<feature type="compositionally biased region" description="Basic and acidic residues" evidence="1">
    <location>
        <begin position="63"/>
        <end position="78"/>
    </location>
</feature>
<dbReference type="GO" id="GO:0005737">
    <property type="term" value="C:cytoplasm"/>
    <property type="evidence" value="ECO:0007669"/>
    <property type="project" value="TreeGrafter"/>
</dbReference>
<dbReference type="EMBL" id="KQ474073">
    <property type="protein sequence ID" value="KPV77904.1"/>
    <property type="molecule type" value="Genomic_DNA"/>
</dbReference>
<proteinExistence type="predicted"/>
<dbReference type="InterPro" id="IPR047187">
    <property type="entry name" value="SF1_C_Upf1"/>
</dbReference>
<dbReference type="GO" id="GO:0000184">
    <property type="term" value="P:nuclear-transcribed mRNA catabolic process, nonsense-mediated decay"/>
    <property type="evidence" value="ECO:0007669"/>
    <property type="project" value="TreeGrafter"/>
</dbReference>
<name>A0A194SBE1_RHOGW</name>
<dbReference type="InterPro" id="IPR045055">
    <property type="entry name" value="DNA2/NAM7-like"/>
</dbReference>
<dbReference type="InterPro" id="IPR027417">
    <property type="entry name" value="P-loop_NTPase"/>
</dbReference>
<keyword evidence="5" id="KW-1185">Reference proteome</keyword>
<dbReference type="SUPFAM" id="SSF52540">
    <property type="entry name" value="P-loop containing nucleoside triphosphate hydrolases"/>
    <property type="match status" value="1"/>
</dbReference>
<dbReference type="Gene3D" id="3.40.50.300">
    <property type="entry name" value="P-loop containing nucleotide triphosphate hydrolases"/>
    <property type="match status" value="2"/>
</dbReference>
<feature type="region of interest" description="Disordered" evidence="1">
    <location>
        <begin position="187"/>
        <end position="257"/>
    </location>
</feature>
<dbReference type="CDD" id="cd18808">
    <property type="entry name" value="SF1_C_Upf1"/>
    <property type="match status" value="1"/>
</dbReference>
<organism evidence="4 5">
    <name type="scientific">Rhodotorula graminis (strain WP1)</name>
    <dbReference type="NCBI Taxonomy" id="578459"/>
    <lineage>
        <taxon>Eukaryota</taxon>
        <taxon>Fungi</taxon>
        <taxon>Dikarya</taxon>
        <taxon>Basidiomycota</taxon>
        <taxon>Pucciniomycotina</taxon>
        <taxon>Microbotryomycetes</taxon>
        <taxon>Sporidiobolales</taxon>
        <taxon>Sporidiobolaceae</taxon>
        <taxon>Rhodotorula</taxon>
    </lineage>
</organism>
<feature type="domain" description="DNA2/NAM7 helicase helicase" evidence="2">
    <location>
        <begin position="690"/>
        <end position="923"/>
    </location>
</feature>
<feature type="domain" description="DNA2/NAM7 helicase-like C-terminal" evidence="3">
    <location>
        <begin position="931"/>
        <end position="1159"/>
    </location>
</feature>
<evidence type="ECO:0000256" key="1">
    <source>
        <dbReference type="SAM" id="MobiDB-lite"/>
    </source>
</evidence>
<dbReference type="GeneID" id="28975763"/>
<dbReference type="PANTHER" id="PTHR10887:SF517">
    <property type="entry name" value="RNA HELICASE NONSENSE MRNA REDUCING FACTOR"/>
    <property type="match status" value="1"/>
</dbReference>
<gene>
    <name evidence="4" type="ORF">RHOBADRAFT_50438</name>
</gene>
<dbReference type="InterPro" id="IPR041677">
    <property type="entry name" value="DNA2/NAM7_AAA_11"/>
</dbReference>
<evidence type="ECO:0000259" key="2">
    <source>
        <dbReference type="Pfam" id="PF13086"/>
    </source>
</evidence>
<dbReference type="RefSeq" id="XP_018273953.1">
    <property type="nucleotide sequence ID" value="XM_018415315.1"/>
</dbReference>
<feature type="region of interest" description="Disordered" evidence="1">
    <location>
        <begin position="439"/>
        <end position="458"/>
    </location>
</feature>
<evidence type="ECO:0000259" key="3">
    <source>
        <dbReference type="Pfam" id="PF13087"/>
    </source>
</evidence>
<feature type="region of interest" description="Disordered" evidence="1">
    <location>
        <begin position="811"/>
        <end position="832"/>
    </location>
</feature>
<dbReference type="STRING" id="578459.A0A194SBE1"/>
<dbReference type="OrthoDB" id="6513042at2759"/>
<feature type="region of interest" description="Disordered" evidence="1">
    <location>
        <begin position="509"/>
        <end position="535"/>
    </location>
</feature>